<dbReference type="EMBL" id="GBHO01025123">
    <property type="protein sequence ID" value="JAG18481.1"/>
    <property type="molecule type" value="Transcribed_RNA"/>
</dbReference>
<sequence length="176" mass="20809">MVKVWNTMIDSYHKMRFTIDLLLTLNASISDLTYALEYGPMVKRPVPNLYVVSLSYPDLGPQYDDGFLLKRTDAYFVGRLPGLYHEYMWNMYNHYLERDVMIGRDVMSFEDFINPGHKFIYDPKVYENGYPFDPLFLVMPKITMTERTMAQQLQRARDEKRMFDIVTFVNGVAKLI</sequence>
<accession>A0A0A9XEQ0</accession>
<name>A0A0A9XEQ0_LYGHE</name>
<evidence type="ECO:0000313" key="2">
    <source>
        <dbReference type="EMBL" id="JAG18480.1"/>
    </source>
</evidence>
<dbReference type="EMBL" id="GBHO01025124">
    <property type="protein sequence ID" value="JAG18480.1"/>
    <property type="molecule type" value="Transcribed_RNA"/>
</dbReference>
<reference evidence="1" key="2">
    <citation type="submission" date="2014-07" db="EMBL/GenBank/DDBJ databases">
        <authorList>
            <person name="Hull J."/>
        </authorList>
    </citation>
    <scope>NUCLEOTIDE SEQUENCE</scope>
</reference>
<protein>
    <submittedName>
        <fullName evidence="1">Uncharacterized protein</fullName>
    </submittedName>
</protein>
<proteinExistence type="predicted"/>
<evidence type="ECO:0000313" key="4">
    <source>
        <dbReference type="EMBL" id="JAQ13190.1"/>
    </source>
</evidence>
<dbReference type="AlphaFoldDB" id="A0A0A9XEQ0"/>
<gene>
    <name evidence="1" type="ORF">CM83_5724</name>
    <name evidence="3" type="ORF">CM83_5726</name>
    <name evidence="2" type="ORF">CM83_5731</name>
    <name evidence="4" type="ORF">g.26746</name>
</gene>
<organism evidence="1">
    <name type="scientific">Lygus hesperus</name>
    <name type="common">Western plant bug</name>
    <dbReference type="NCBI Taxonomy" id="30085"/>
    <lineage>
        <taxon>Eukaryota</taxon>
        <taxon>Metazoa</taxon>
        <taxon>Ecdysozoa</taxon>
        <taxon>Arthropoda</taxon>
        <taxon>Hexapoda</taxon>
        <taxon>Insecta</taxon>
        <taxon>Pterygota</taxon>
        <taxon>Neoptera</taxon>
        <taxon>Paraneoptera</taxon>
        <taxon>Hemiptera</taxon>
        <taxon>Heteroptera</taxon>
        <taxon>Panheteroptera</taxon>
        <taxon>Cimicomorpha</taxon>
        <taxon>Miridae</taxon>
        <taxon>Mirini</taxon>
        <taxon>Lygus</taxon>
    </lineage>
</organism>
<dbReference type="EMBL" id="GBHO01025125">
    <property type="protein sequence ID" value="JAG18479.1"/>
    <property type="molecule type" value="Transcribed_RNA"/>
</dbReference>
<evidence type="ECO:0000313" key="1">
    <source>
        <dbReference type="EMBL" id="JAG18479.1"/>
    </source>
</evidence>
<reference evidence="4" key="3">
    <citation type="journal article" date="2016" name="Gigascience">
        <title>De novo construction of an expanded transcriptome assembly for the western tarnished plant bug, Lygus hesperus.</title>
        <authorList>
            <person name="Tassone E.E."/>
            <person name="Geib S.M."/>
            <person name="Hall B."/>
            <person name="Fabrick J.A."/>
            <person name="Brent C.S."/>
            <person name="Hull J.J."/>
        </authorList>
    </citation>
    <scope>NUCLEOTIDE SEQUENCE</scope>
</reference>
<evidence type="ECO:0000313" key="3">
    <source>
        <dbReference type="EMBL" id="JAG18481.1"/>
    </source>
</evidence>
<reference evidence="1" key="1">
    <citation type="journal article" date="2014" name="PLoS ONE">
        <title>Transcriptome-Based Identification of ABC Transporters in the Western Tarnished Plant Bug Lygus hesperus.</title>
        <authorList>
            <person name="Hull J.J."/>
            <person name="Chaney K."/>
            <person name="Geib S.M."/>
            <person name="Fabrick J.A."/>
            <person name="Brent C.S."/>
            <person name="Walsh D."/>
            <person name="Lavine L.C."/>
        </authorList>
    </citation>
    <scope>NUCLEOTIDE SEQUENCE</scope>
</reference>
<dbReference type="EMBL" id="GDHC01005439">
    <property type="protein sequence ID" value="JAQ13190.1"/>
    <property type="molecule type" value="Transcribed_RNA"/>
</dbReference>